<evidence type="ECO:0000313" key="11">
    <source>
        <dbReference type="Proteomes" id="UP000237846"/>
    </source>
</evidence>
<feature type="DNA-binding region" description="OmpR/PhoB-type" evidence="7">
    <location>
        <begin position="145"/>
        <end position="244"/>
    </location>
</feature>
<dbReference type="GO" id="GO:0000156">
    <property type="term" value="F:phosphorelay response regulator activity"/>
    <property type="evidence" value="ECO:0007669"/>
    <property type="project" value="TreeGrafter"/>
</dbReference>
<evidence type="ECO:0000256" key="1">
    <source>
        <dbReference type="ARBA" id="ARBA00022553"/>
    </source>
</evidence>
<evidence type="ECO:0000256" key="6">
    <source>
        <dbReference type="PROSITE-ProRule" id="PRU00169"/>
    </source>
</evidence>
<dbReference type="Gene3D" id="6.10.250.690">
    <property type="match status" value="1"/>
</dbReference>
<dbReference type="FunFam" id="1.10.10.10:FF:000018">
    <property type="entry name" value="DNA-binding response regulator ResD"/>
    <property type="match status" value="1"/>
</dbReference>
<dbReference type="GO" id="GO:0032993">
    <property type="term" value="C:protein-DNA complex"/>
    <property type="evidence" value="ECO:0007669"/>
    <property type="project" value="TreeGrafter"/>
</dbReference>
<dbReference type="PROSITE" id="PS51755">
    <property type="entry name" value="OMPR_PHOB"/>
    <property type="match status" value="1"/>
</dbReference>
<dbReference type="EMBL" id="PVZC01000008">
    <property type="protein sequence ID" value="PRX96376.1"/>
    <property type="molecule type" value="Genomic_DNA"/>
</dbReference>
<dbReference type="PROSITE" id="PS50110">
    <property type="entry name" value="RESPONSE_REGULATORY"/>
    <property type="match status" value="1"/>
</dbReference>
<reference evidence="10 11" key="1">
    <citation type="submission" date="2018-03" db="EMBL/GenBank/DDBJ databases">
        <title>Genomic Encyclopedia of Archaeal and Bacterial Type Strains, Phase II (KMG-II): from individual species to whole genera.</title>
        <authorList>
            <person name="Goeker M."/>
        </authorList>
    </citation>
    <scope>NUCLEOTIDE SEQUENCE [LARGE SCALE GENOMIC DNA]</scope>
    <source>
        <strain evidence="10 11">DSM 45601</strain>
    </source>
</reference>
<feature type="modified residue" description="4-aspartylphosphate" evidence="6">
    <location>
        <position position="71"/>
    </location>
</feature>
<dbReference type="InterPro" id="IPR039420">
    <property type="entry name" value="WalR-like"/>
</dbReference>
<dbReference type="PANTHER" id="PTHR48111">
    <property type="entry name" value="REGULATOR OF RPOS"/>
    <property type="match status" value="1"/>
</dbReference>
<organism evidence="10 11">
    <name type="scientific">Allonocardiopsis opalescens</name>
    <dbReference type="NCBI Taxonomy" id="1144618"/>
    <lineage>
        <taxon>Bacteria</taxon>
        <taxon>Bacillati</taxon>
        <taxon>Actinomycetota</taxon>
        <taxon>Actinomycetes</taxon>
        <taxon>Streptosporangiales</taxon>
        <taxon>Allonocardiopsis</taxon>
    </lineage>
</organism>
<dbReference type="Pfam" id="PF00486">
    <property type="entry name" value="Trans_reg_C"/>
    <property type="match status" value="1"/>
</dbReference>
<feature type="domain" description="OmpR/PhoB-type" evidence="9">
    <location>
        <begin position="145"/>
        <end position="244"/>
    </location>
</feature>
<evidence type="ECO:0000256" key="7">
    <source>
        <dbReference type="PROSITE-ProRule" id="PRU01091"/>
    </source>
</evidence>
<evidence type="ECO:0000256" key="4">
    <source>
        <dbReference type="ARBA" id="ARBA00023125"/>
    </source>
</evidence>
<dbReference type="Gene3D" id="1.10.10.10">
    <property type="entry name" value="Winged helix-like DNA-binding domain superfamily/Winged helix DNA-binding domain"/>
    <property type="match status" value="1"/>
</dbReference>
<dbReference type="InterPro" id="IPR001867">
    <property type="entry name" value="OmpR/PhoB-type_DNA-bd"/>
</dbReference>
<keyword evidence="5" id="KW-0804">Transcription</keyword>
<dbReference type="CDD" id="cd00383">
    <property type="entry name" value="trans_reg_C"/>
    <property type="match status" value="1"/>
</dbReference>
<evidence type="ECO:0000313" key="10">
    <source>
        <dbReference type="EMBL" id="PRX96376.1"/>
    </source>
</evidence>
<evidence type="ECO:0000256" key="3">
    <source>
        <dbReference type="ARBA" id="ARBA00023015"/>
    </source>
</evidence>
<dbReference type="Pfam" id="PF00072">
    <property type="entry name" value="Response_reg"/>
    <property type="match status" value="1"/>
</dbReference>
<keyword evidence="2" id="KW-0902">Two-component regulatory system</keyword>
<feature type="domain" description="Response regulatory" evidence="8">
    <location>
        <begin position="22"/>
        <end position="135"/>
    </location>
</feature>
<dbReference type="InterPro" id="IPR011006">
    <property type="entry name" value="CheY-like_superfamily"/>
</dbReference>
<dbReference type="AlphaFoldDB" id="A0A2T0PY81"/>
<dbReference type="InterPro" id="IPR001789">
    <property type="entry name" value="Sig_transdc_resp-reg_receiver"/>
</dbReference>
<keyword evidence="4 7" id="KW-0238">DNA-binding</keyword>
<evidence type="ECO:0000256" key="5">
    <source>
        <dbReference type="ARBA" id="ARBA00023163"/>
    </source>
</evidence>
<name>A0A2T0PY81_9ACTN</name>
<dbReference type="SUPFAM" id="SSF52172">
    <property type="entry name" value="CheY-like"/>
    <property type="match status" value="1"/>
</dbReference>
<accession>A0A2T0PY81</accession>
<keyword evidence="3" id="KW-0805">Transcription regulation</keyword>
<dbReference type="GO" id="GO:0006355">
    <property type="term" value="P:regulation of DNA-templated transcription"/>
    <property type="evidence" value="ECO:0007669"/>
    <property type="project" value="InterPro"/>
</dbReference>
<keyword evidence="1 6" id="KW-0597">Phosphoprotein</keyword>
<dbReference type="SMART" id="SM00862">
    <property type="entry name" value="Trans_reg_C"/>
    <property type="match status" value="1"/>
</dbReference>
<sequence length="246" mass="26603">MPGRDTAAMGRRRIGYRSLVAQLLLIEDDATIRTSLTRALGERGHAVASAPTAMAGLRDAVDGRPDLVVLDLGLPDLDGLEMLRMLRAVSRVPVIVATARDDEREIVRALDAGADDYVVKPFSAAQLDARVRAVLRRIGADAPEDAAITVGDLTVDASAREARLSGTVLELSPKEFDLLHYLASRPGQVVSKRELLTEVWQVPYGGADKSVDVHLSWLRRKLGETAQAPRFIQTVRGVGVKLVVPS</sequence>
<evidence type="ECO:0000259" key="8">
    <source>
        <dbReference type="PROSITE" id="PS50110"/>
    </source>
</evidence>
<dbReference type="SMART" id="SM00448">
    <property type="entry name" value="REC"/>
    <property type="match status" value="1"/>
</dbReference>
<dbReference type="InterPro" id="IPR036388">
    <property type="entry name" value="WH-like_DNA-bd_sf"/>
</dbReference>
<keyword evidence="11" id="KW-1185">Reference proteome</keyword>
<evidence type="ECO:0000259" key="9">
    <source>
        <dbReference type="PROSITE" id="PS51755"/>
    </source>
</evidence>
<dbReference type="GO" id="GO:0000976">
    <property type="term" value="F:transcription cis-regulatory region binding"/>
    <property type="evidence" value="ECO:0007669"/>
    <property type="project" value="TreeGrafter"/>
</dbReference>
<dbReference type="GO" id="GO:0005829">
    <property type="term" value="C:cytosol"/>
    <property type="evidence" value="ECO:0007669"/>
    <property type="project" value="TreeGrafter"/>
</dbReference>
<dbReference type="PANTHER" id="PTHR48111:SF4">
    <property type="entry name" value="DNA-BINDING DUAL TRANSCRIPTIONAL REGULATOR OMPR"/>
    <property type="match status" value="1"/>
</dbReference>
<proteinExistence type="predicted"/>
<evidence type="ECO:0000256" key="2">
    <source>
        <dbReference type="ARBA" id="ARBA00023012"/>
    </source>
</evidence>
<dbReference type="Proteomes" id="UP000237846">
    <property type="component" value="Unassembled WGS sequence"/>
</dbReference>
<protein>
    <submittedName>
        <fullName evidence="10">DNA-binding response OmpR family regulator</fullName>
    </submittedName>
</protein>
<comment type="caution">
    <text evidence="10">The sequence shown here is derived from an EMBL/GenBank/DDBJ whole genome shotgun (WGS) entry which is preliminary data.</text>
</comment>
<dbReference type="Gene3D" id="3.40.50.2300">
    <property type="match status" value="1"/>
</dbReference>
<gene>
    <name evidence="10" type="ORF">CLV72_108385</name>
</gene>